<dbReference type="InterPro" id="IPR029039">
    <property type="entry name" value="Flavoprotein-like_sf"/>
</dbReference>
<dbReference type="Gene3D" id="3.40.50.360">
    <property type="match status" value="1"/>
</dbReference>
<dbReference type="SUPFAM" id="SSF52218">
    <property type="entry name" value="Flavoproteins"/>
    <property type="match status" value="1"/>
</dbReference>
<dbReference type="Pfam" id="PF03358">
    <property type="entry name" value="FMN_red"/>
    <property type="match status" value="1"/>
</dbReference>
<dbReference type="GO" id="GO:0016491">
    <property type="term" value="F:oxidoreductase activity"/>
    <property type="evidence" value="ECO:0007669"/>
    <property type="project" value="InterPro"/>
</dbReference>
<dbReference type="PANTHER" id="PTHR43278:SF4">
    <property type="entry name" value="NAD(P)H-DEPENDENT FMN-CONTAINING OXIDOREDUCTASE YWQN-RELATED"/>
    <property type="match status" value="1"/>
</dbReference>
<keyword evidence="2" id="KW-0288">FMN</keyword>
<sequence>MKKGIIVLGSSNSKGNTQKICSYVSTLTDYPIIDLKQKNIAEFDYEFRNRNDDFHPLIQEIVDNYELIIFATPVYWYNMSGIMKTFFDRISDCLKIEKDTGRKLRGMHMAVISCGSDKNLKHGFYMPFTETAAYLGMNYLSDIHCWIENGSIPEVVQKELNDFSKSLIQ</sequence>
<keyword evidence="1" id="KW-0285">Flavoprotein</keyword>
<accession>A0A1M5HUN0</accession>
<dbReference type="STRING" id="570519.SAMN04488116_0208"/>
<dbReference type="OrthoDB" id="9805976at2"/>
<evidence type="ECO:0000256" key="1">
    <source>
        <dbReference type="ARBA" id="ARBA00022630"/>
    </source>
</evidence>
<protein>
    <submittedName>
        <fullName evidence="4">NADPH-dependent FMN reductase</fullName>
    </submittedName>
</protein>
<gene>
    <name evidence="4" type="ORF">SAMN04488116_0208</name>
</gene>
<feature type="domain" description="NADPH-dependent FMN reductase-like" evidence="3">
    <location>
        <begin position="5"/>
        <end position="144"/>
    </location>
</feature>
<evidence type="ECO:0000313" key="4">
    <source>
        <dbReference type="EMBL" id="SHG19595.1"/>
    </source>
</evidence>
<keyword evidence="5" id="KW-1185">Reference proteome</keyword>
<evidence type="ECO:0000259" key="3">
    <source>
        <dbReference type="Pfam" id="PF03358"/>
    </source>
</evidence>
<dbReference type="InterPro" id="IPR005025">
    <property type="entry name" value="FMN_Rdtase-like_dom"/>
</dbReference>
<name>A0A1M5HUN0_9FLAO</name>
<evidence type="ECO:0000256" key="2">
    <source>
        <dbReference type="ARBA" id="ARBA00022643"/>
    </source>
</evidence>
<reference evidence="5" key="1">
    <citation type="submission" date="2016-11" db="EMBL/GenBank/DDBJ databases">
        <authorList>
            <person name="Varghese N."/>
            <person name="Submissions S."/>
        </authorList>
    </citation>
    <scope>NUCLEOTIDE SEQUENCE [LARGE SCALE GENOMIC DNA]</scope>
    <source>
        <strain evidence="5">DSM 22638</strain>
    </source>
</reference>
<dbReference type="AlphaFoldDB" id="A0A1M5HUN0"/>
<organism evidence="4 5">
    <name type="scientific">Flagellimonas flava</name>
    <dbReference type="NCBI Taxonomy" id="570519"/>
    <lineage>
        <taxon>Bacteria</taxon>
        <taxon>Pseudomonadati</taxon>
        <taxon>Bacteroidota</taxon>
        <taxon>Flavobacteriia</taxon>
        <taxon>Flavobacteriales</taxon>
        <taxon>Flavobacteriaceae</taxon>
        <taxon>Flagellimonas</taxon>
    </lineage>
</organism>
<dbReference type="Proteomes" id="UP000184532">
    <property type="component" value="Unassembled WGS sequence"/>
</dbReference>
<evidence type="ECO:0000313" key="5">
    <source>
        <dbReference type="Proteomes" id="UP000184532"/>
    </source>
</evidence>
<dbReference type="InterPro" id="IPR051796">
    <property type="entry name" value="ISF_SsuE-like"/>
</dbReference>
<dbReference type="PANTHER" id="PTHR43278">
    <property type="entry name" value="NAD(P)H-DEPENDENT FMN-CONTAINING OXIDOREDUCTASE YWQN-RELATED"/>
    <property type="match status" value="1"/>
</dbReference>
<dbReference type="EMBL" id="FQWL01000001">
    <property type="protein sequence ID" value="SHG19595.1"/>
    <property type="molecule type" value="Genomic_DNA"/>
</dbReference>
<dbReference type="RefSeq" id="WP_073176061.1">
    <property type="nucleotide sequence ID" value="NZ_FQWL01000001.1"/>
</dbReference>
<proteinExistence type="predicted"/>